<keyword evidence="3" id="KW-0547">Nucleotide-binding</keyword>
<evidence type="ECO:0000256" key="5">
    <source>
        <dbReference type="ARBA" id="ARBA00022989"/>
    </source>
</evidence>
<dbReference type="GO" id="GO:0034040">
    <property type="term" value="F:ATPase-coupled lipid transmembrane transporter activity"/>
    <property type="evidence" value="ECO:0007669"/>
    <property type="project" value="TreeGrafter"/>
</dbReference>
<dbReference type="Gene3D" id="3.40.50.300">
    <property type="entry name" value="P-loop containing nucleotide triphosphate hydrolases"/>
    <property type="match status" value="1"/>
</dbReference>
<comment type="subcellular location">
    <subcellularLocation>
        <location evidence="1">Cell membrane</location>
        <topology evidence="1">Multi-pass membrane protein</topology>
    </subcellularLocation>
</comment>
<feature type="transmembrane region" description="Helical" evidence="8">
    <location>
        <begin position="15"/>
        <end position="34"/>
    </location>
</feature>
<dbReference type="GO" id="GO:0005886">
    <property type="term" value="C:plasma membrane"/>
    <property type="evidence" value="ECO:0007669"/>
    <property type="project" value="UniProtKB-SubCell"/>
</dbReference>
<dbReference type="SUPFAM" id="SSF90123">
    <property type="entry name" value="ABC transporter transmembrane region"/>
    <property type="match status" value="1"/>
</dbReference>
<evidence type="ECO:0000256" key="1">
    <source>
        <dbReference type="ARBA" id="ARBA00004651"/>
    </source>
</evidence>
<dbReference type="SUPFAM" id="SSF52540">
    <property type="entry name" value="P-loop containing nucleoside triphosphate hydrolases"/>
    <property type="match status" value="1"/>
</dbReference>
<dbReference type="GO" id="GO:0045454">
    <property type="term" value="P:cell redox homeostasis"/>
    <property type="evidence" value="ECO:0007669"/>
    <property type="project" value="InterPro"/>
</dbReference>
<feature type="domain" description="ABC transporter" evidence="9">
    <location>
        <begin position="334"/>
        <end position="563"/>
    </location>
</feature>
<feature type="transmembrane region" description="Helical" evidence="8">
    <location>
        <begin position="267"/>
        <end position="284"/>
    </location>
</feature>
<dbReference type="GO" id="GO:0016887">
    <property type="term" value="F:ATP hydrolysis activity"/>
    <property type="evidence" value="ECO:0007669"/>
    <property type="project" value="InterPro"/>
</dbReference>
<dbReference type="NCBIfam" id="TIGR02868">
    <property type="entry name" value="CydC"/>
    <property type="match status" value="1"/>
</dbReference>
<feature type="transmembrane region" description="Helical" evidence="8">
    <location>
        <begin position="130"/>
        <end position="150"/>
    </location>
</feature>
<feature type="coiled-coil region" evidence="7">
    <location>
        <begin position="209"/>
        <end position="236"/>
    </location>
</feature>
<evidence type="ECO:0000256" key="6">
    <source>
        <dbReference type="ARBA" id="ARBA00023136"/>
    </source>
</evidence>
<dbReference type="OrthoDB" id="9802264at2"/>
<reference evidence="11 12" key="1">
    <citation type="submission" date="2018-03" db="EMBL/GenBank/DDBJ databases">
        <title>Bacillus urumqiensis sp. nov., a moderately haloalkaliphilic bacterium isolated from a salt lake.</title>
        <authorList>
            <person name="Zhao B."/>
            <person name="Liao Z."/>
        </authorList>
    </citation>
    <scope>NUCLEOTIDE SEQUENCE [LARGE SCALE GENOMIC DNA]</scope>
    <source>
        <strain evidence="11 12">BZ-SZ-XJ18</strain>
    </source>
</reference>
<feature type="domain" description="ABC transmembrane type-1" evidence="10">
    <location>
        <begin position="16"/>
        <end position="285"/>
    </location>
</feature>
<dbReference type="Proteomes" id="UP000243650">
    <property type="component" value="Unassembled WGS sequence"/>
</dbReference>
<feature type="transmembrane region" description="Helical" evidence="8">
    <location>
        <begin position="40"/>
        <end position="62"/>
    </location>
</feature>
<dbReference type="SMART" id="SM00382">
    <property type="entry name" value="AAA"/>
    <property type="match status" value="1"/>
</dbReference>
<organism evidence="11 12">
    <name type="scientific">Alkalicoccus urumqiensis</name>
    <name type="common">Bacillus urumqiensis</name>
    <dbReference type="NCBI Taxonomy" id="1548213"/>
    <lineage>
        <taxon>Bacteria</taxon>
        <taxon>Bacillati</taxon>
        <taxon>Bacillota</taxon>
        <taxon>Bacilli</taxon>
        <taxon>Bacillales</taxon>
        <taxon>Bacillaceae</taxon>
        <taxon>Alkalicoccus</taxon>
    </lineage>
</organism>
<gene>
    <name evidence="11" type="primary">cydC</name>
    <name evidence="11" type="ORF">C6I21_05570</name>
</gene>
<dbReference type="InterPro" id="IPR036640">
    <property type="entry name" value="ABC1_TM_sf"/>
</dbReference>
<keyword evidence="7" id="KW-0175">Coiled coil</keyword>
<dbReference type="PROSITE" id="PS50929">
    <property type="entry name" value="ABC_TM1F"/>
    <property type="match status" value="1"/>
</dbReference>
<evidence type="ECO:0000256" key="3">
    <source>
        <dbReference type="ARBA" id="ARBA00022741"/>
    </source>
</evidence>
<sequence>MNVIRGFLLKEKKDLALSILFGFLAGTGAVALFANSGYLISKAAVTPPLAVLTVTIALLKLFSLTRGLSRYGERLYSHRATFSMLASVRGHFFRRLEPLAPRLFHRYQSGELLSRIVGDVETMQNYFLRVYYPPVVMTIIFLATIAFTLYFSWLTALILTIGVLLTGWLLPALYRSLEQDRAALVRSGRGKAASAAGEFLRGYRELQLYQKLQEKETELVERLEAYDEENARASRRRLSLTSVNQTVAFVVSWSVLAAAAWSVSSGALDGVFLAMLVMISLTVFENTVPMAVYPSYAQETKAAADRLDDVMEDSSLMLPEGESREVQWDQAPAVRFRDVTFTYPGEPRPMLRNIYAELPAGSKTAVVGASGSGKSTLVQLLLRFYLPDSGSAAIDQVETTVLNDASIWEQTNVVTQEQHFFYGTLRSNLSLADPEAEEEEIQEVLQRVHLHYLDPGMLLEEGAENLSGGERQRLSLARVLLRKKKLWLLDEPTSSLDAVTEASVLQELLDAAGDATVLYISHRLQDLDRFDQILVMDNGVIAEQGTEKELLRKNGLYAQMKQIESMMIG</sequence>
<dbReference type="RefSeq" id="WP_105958461.1">
    <property type="nucleotide sequence ID" value="NZ_PVNS01000004.1"/>
</dbReference>
<dbReference type="InterPro" id="IPR003439">
    <property type="entry name" value="ABC_transporter-like_ATP-bd"/>
</dbReference>
<dbReference type="PANTHER" id="PTHR24221">
    <property type="entry name" value="ATP-BINDING CASSETTE SUB-FAMILY B"/>
    <property type="match status" value="1"/>
</dbReference>
<dbReference type="Gene3D" id="1.20.1560.10">
    <property type="entry name" value="ABC transporter type 1, transmembrane domain"/>
    <property type="match status" value="1"/>
</dbReference>
<keyword evidence="4" id="KW-0067">ATP-binding</keyword>
<evidence type="ECO:0000256" key="7">
    <source>
        <dbReference type="SAM" id="Coils"/>
    </source>
</evidence>
<dbReference type="InterPro" id="IPR011527">
    <property type="entry name" value="ABC1_TM_dom"/>
</dbReference>
<dbReference type="InterPro" id="IPR017871">
    <property type="entry name" value="ABC_transporter-like_CS"/>
</dbReference>
<accession>A0A2P6MJ15</accession>
<dbReference type="PROSITE" id="PS00211">
    <property type="entry name" value="ABC_TRANSPORTER_1"/>
    <property type="match status" value="1"/>
</dbReference>
<keyword evidence="5 8" id="KW-1133">Transmembrane helix</keyword>
<evidence type="ECO:0000313" key="12">
    <source>
        <dbReference type="Proteomes" id="UP000243650"/>
    </source>
</evidence>
<feature type="transmembrane region" description="Helical" evidence="8">
    <location>
        <begin position="156"/>
        <end position="174"/>
    </location>
</feature>
<dbReference type="CDD" id="cd03228">
    <property type="entry name" value="ABCC_MRP_Like"/>
    <property type="match status" value="1"/>
</dbReference>
<name>A0A2P6MJ15_ALKUR</name>
<keyword evidence="6 8" id="KW-0472">Membrane</keyword>
<evidence type="ECO:0000259" key="9">
    <source>
        <dbReference type="PROSITE" id="PS50893"/>
    </source>
</evidence>
<dbReference type="AlphaFoldDB" id="A0A2P6MJ15"/>
<keyword evidence="12" id="KW-1185">Reference proteome</keyword>
<evidence type="ECO:0000256" key="4">
    <source>
        <dbReference type="ARBA" id="ARBA00022840"/>
    </source>
</evidence>
<protein>
    <submittedName>
        <fullName evidence="11">Thiol reductant ABC exporter subunit CydC</fullName>
    </submittedName>
</protein>
<evidence type="ECO:0000256" key="8">
    <source>
        <dbReference type="SAM" id="Phobius"/>
    </source>
</evidence>
<dbReference type="EMBL" id="PVNS01000004">
    <property type="protein sequence ID" value="PRO66271.1"/>
    <property type="molecule type" value="Genomic_DNA"/>
</dbReference>
<dbReference type="Pfam" id="PF00005">
    <property type="entry name" value="ABC_tran"/>
    <property type="match status" value="1"/>
</dbReference>
<dbReference type="InterPro" id="IPR014223">
    <property type="entry name" value="ABC_CydC/D"/>
</dbReference>
<dbReference type="PROSITE" id="PS50893">
    <property type="entry name" value="ABC_TRANSPORTER_2"/>
    <property type="match status" value="1"/>
</dbReference>
<dbReference type="GO" id="GO:0034775">
    <property type="term" value="P:glutathione transmembrane transport"/>
    <property type="evidence" value="ECO:0007669"/>
    <property type="project" value="InterPro"/>
</dbReference>
<keyword evidence="2 8" id="KW-0812">Transmembrane</keyword>
<dbReference type="CDD" id="cd18585">
    <property type="entry name" value="ABC_6TM_CydC"/>
    <property type="match status" value="1"/>
</dbReference>
<dbReference type="InterPro" id="IPR003593">
    <property type="entry name" value="AAA+_ATPase"/>
</dbReference>
<dbReference type="Pfam" id="PF00664">
    <property type="entry name" value="ABC_membrane"/>
    <property type="match status" value="1"/>
</dbReference>
<proteinExistence type="predicted"/>
<dbReference type="GO" id="GO:0140359">
    <property type="term" value="F:ABC-type transporter activity"/>
    <property type="evidence" value="ECO:0007669"/>
    <property type="project" value="InterPro"/>
</dbReference>
<dbReference type="PANTHER" id="PTHR24221:SF653">
    <property type="entry name" value="TRANSPORT ATP-BINDING PROTEIN CYDC"/>
    <property type="match status" value="1"/>
</dbReference>
<dbReference type="InterPro" id="IPR039421">
    <property type="entry name" value="Type_1_exporter"/>
</dbReference>
<feature type="transmembrane region" description="Helical" evidence="8">
    <location>
        <begin position="242"/>
        <end position="261"/>
    </location>
</feature>
<dbReference type="InterPro" id="IPR027417">
    <property type="entry name" value="P-loop_NTPase"/>
</dbReference>
<dbReference type="GO" id="GO:0005524">
    <property type="term" value="F:ATP binding"/>
    <property type="evidence" value="ECO:0007669"/>
    <property type="project" value="UniProtKB-KW"/>
</dbReference>
<evidence type="ECO:0000313" key="11">
    <source>
        <dbReference type="EMBL" id="PRO66271.1"/>
    </source>
</evidence>
<evidence type="ECO:0000259" key="10">
    <source>
        <dbReference type="PROSITE" id="PS50929"/>
    </source>
</evidence>
<comment type="caution">
    <text evidence="11">The sequence shown here is derived from an EMBL/GenBank/DDBJ whole genome shotgun (WGS) entry which is preliminary data.</text>
</comment>
<evidence type="ECO:0000256" key="2">
    <source>
        <dbReference type="ARBA" id="ARBA00022692"/>
    </source>
</evidence>